<name>A0A6A5BYF7_NAEFO</name>
<keyword evidence="4 8" id="KW-0812">Transmembrane</keyword>
<feature type="transmembrane region" description="Helical" evidence="8">
    <location>
        <begin position="215"/>
        <end position="234"/>
    </location>
</feature>
<dbReference type="PANTHER" id="PTHR31326">
    <property type="entry name" value="PROTEIN CLT2, CHLOROPLASTIC"/>
    <property type="match status" value="1"/>
</dbReference>
<proteinExistence type="inferred from homology"/>
<evidence type="ECO:0000256" key="2">
    <source>
        <dbReference type="ARBA" id="ARBA00006690"/>
    </source>
</evidence>
<dbReference type="GeneID" id="68118472"/>
<evidence type="ECO:0000256" key="7">
    <source>
        <dbReference type="SAM" id="MobiDB-lite"/>
    </source>
</evidence>
<gene>
    <name evidence="9" type="ORF">FDP41_011257</name>
</gene>
<evidence type="ECO:0000256" key="3">
    <source>
        <dbReference type="ARBA" id="ARBA00022448"/>
    </source>
</evidence>
<dbReference type="OrthoDB" id="416555at2759"/>
<dbReference type="GO" id="GO:0016020">
    <property type="term" value="C:membrane"/>
    <property type="evidence" value="ECO:0007669"/>
    <property type="project" value="UniProtKB-SubCell"/>
</dbReference>
<dbReference type="AlphaFoldDB" id="A0A6A5BYF7"/>
<comment type="caution">
    <text evidence="9">The sequence shown here is derived from an EMBL/GenBank/DDBJ whole genome shotgun (WGS) entry which is preliminary data.</text>
</comment>
<dbReference type="VEuPathDB" id="AmoebaDB:NF0094810"/>
<evidence type="ECO:0000313" key="9">
    <source>
        <dbReference type="EMBL" id="KAF0982327.1"/>
    </source>
</evidence>
<feature type="compositionally biased region" description="Polar residues" evidence="7">
    <location>
        <begin position="22"/>
        <end position="42"/>
    </location>
</feature>
<feature type="transmembrane region" description="Helical" evidence="8">
    <location>
        <begin position="131"/>
        <end position="152"/>
    </location>
</feature>
<feature type="transmembrane region" description="Helical" evidence="8">
    <location>
        <begin position="367"/>
        <end position="387"/>
    </location>
</feature>
<evidence type="ECO:0000256" key="1">
    <source>
        <dbReference type="ARBA" id="ARBA00004141"/>
    </source>
</evidence>
<keyword evidence="5 8" id="KW-1133">Transmembrane helix</keyword>
<dbReference type="Pfam" id="PF08627">
    <property type="entry name" value="CRT-like"/>
    <property type="match status" value="1"/>
</dbReference>
<dbReference type="EMBL" id="VFQX01000009">
    <property type="protein sequence ID" value="KAF0982327.1"/>
    <property type="molecule type" value="Genomic_DNA"/>
</dbReference>
<dbReference type="VEuPathDB" id="AmoebaDB:FDP41_011257"/>
<reference evidence="9 10" key="1">
    <citation type="journal article" date="2019" name="Sci. Rep.">
        <title>Nanopore sequencing improves the draft genome of the human pathogenic amoeba Naegleria fowleri.</title>
        <authorList>
            <person name="Liechti N."/>
            <person name="Schurch N."/>
            <person name="Bruggmann R."/>
            <person name="Wittwer M."/>
        </authorList>
    </citation>
    <scope>NUCLEOTIDE SEQUENCE [LARGE SCALE GENOMIC DNA]</scope>
    <source>
        <strain evidence="9 10">ATCC 30894</strain>
    </source>
</reference>
<feature type="transmembrane region" description="Helical" evidence="8">
    <location>
        <begin position="183"/>
        <end position="203"/>
    </location>
</feature>
<feature type="transmembrane region" description="Helical" evidence="8">
    <location>
        <begin position="59"/>
        <end position="79"/>
    </location>
</feature>
<keyword evidence="3" id="KW-0813">Transport</keyword>
<comment type="similarity">
    <text evidence="2">Belongs to the CRT-like transporter family.</text>
</comment>
<evidence type="ECO:0000256" key="6">
    <source>
        <dbReference type="ARBA" id="ARBA00023136"/>
    </source>
</evidence>
<feature type="transmembrane region" description="Helical" evidence="8">
    <location>
        <begin position="337"/>
        <end position="355"/>
    </location>
</feature>
<keyword evidence="6 8" id="KW-0472">Membrane</keyword>
<feature type="region of interest" description="Disordered" evidence="7">
    <location>
        <begin position="22"/>
        <end position="50"/>
    </location>
</feature>
<feature type="transmembrane region" description="Helical" evidence="8">
    <location>
        <begin position="91"/>
        <end position="110"/>
    </location>
</feature>
<dbReference type="VEuPathDB" id="AmoebaDB:NfTy_020380"/>
<sequence>MNPQQRLNPSQQQHAIQSYYSTEASPYDPSQFQNDDANLTEMTQEENDKSKQSKVKESILLYVATVVMVLARSVDFVLYVRMTKKMRNYEYMLADVFLSLGFCFVSWPVTWFKMFRGTITKEMRAFPSYKFIVMGIMDSLNVLISTIPSALVSGPVNVLMSQSVVFINMVASFIFLHFRYNVYHIGGVILVMIGITIDIFPLFANSSGGDDPNAWLWILLLFVSNIPAAASNVYKEKYLKEANLDVFYLNSWVALYQFIFGLMSVFTVFIPLPDSPYVDPANLYQYMWNGIKCFFGFNSVLSDQCDFFWLVFMVFICFNMTYNILLLVVFKRGSSTLAVVASVARLALSNFGFLIKFLAGEAYLEALSPFDIIALVILILGIIIYSLTSEKVADKHDPIRKVYSKIFSIFPRFNRKKDQREYDDEENLYHDQ</sequence>
<evidence type="ECO:0008006" key="11">
    <source>
        <dbReference type="Google" id="ProtNLM"/>
    </source>
</evidence>
<dbReference type="OMA" id="CIRYRAR"/>
<evidence type="ECO:0000256" key="4">
    <source>
        <dbReference type="ARBA" id="ARBA00022692"/>
    </source>
</evidence>
<keyword evidence="10" id="KW-1185">Reference proteome</keyword>
<evidence type="ECO:0000256" key="5">
    <source>
        <dbReference type="ARBA" id="ARBA00022989"/>
    </source>
</evidence>
<protein>
    <recommendedName>
        <fullName evidence="11">EamA domain-containing protein</fullName>
    </recommendedName>
</protein>
<dbReference type="PANTHER" id="PTHR31326:SF1">
    <property type="entry name" value="PROTEIN CLT2, CHLOROPLASTIC"/>
    <property type="match status" value="1"/>
</dbReference>
<feature type="transmembrane region" description="Helical" evidence="8">
    <location>
        <begin position="307"/>
        <end position="330"/>
    </location>
</feature>
<comment type="subcellular location">
    <subcellularLocation>
        <location evidence="1">Membrane</location>
        <topology evidence="1">Multi-pass membrane protein</topology>
    </subcellularLocation>
</comment>
<dbReference type="RefSeq" id="XP_044567040.1">
    <property type="nucleotide sequence ID" value="XM_044701645.1"/>
</dbReference>
<evidence type="ECO:0000313" key="10">
    <source>
        <dbReference type="Proteomes" id="UP000444721"/>
    </source>
</evidence>
<feature type="transmembrane region" description="Helical" evidence="8">
    <location>
        <begin position="158"/>
        <end position="176"/>
    </location>
</feature>
<dbReference type="Proteomes" id="UP000444721">
    <property type="component" value="Unassembled WGS sequence"/>
</dbReference>
<evidence type="ECO:0000256" key="8">
    <source>
        <dbReference type="SAM" id="Phobius"/>
    </source>
</evidence>
<dbReference type="InterPro" id="IPR013936">
    <property type="entry name" value="CRT-like"/>
</dbReference>
<feature type="transmembrane region" description="Helical" evidence="8">
    <location>
        <begin position="246"/>
        <end position="270"/>
    </location>
</feature>
<accession>A0A6A5BYF7</accession>
<organism evidence="9 10">
    <name type="scientific">Naegleria fowleri</name>
    <name type="common">Brain eating amoeba</name>
    <dbReference type="NCBI Taxonomy" id="5763"/>
    <lineage>
        <taxon>Eukaryota</taxon>
        <taxon>Discoba</taxon>
        <taxon>Heterolobosea</taxon>
        <taxon>Tetramitia</taxon>
        <taxon>Eutetramitia</taxon>
        <taxon>Vahlkampfiidae</taxon>
        <taxon>Naegleria</taxon>
    </lineage>
</organism>